<dbReference type="InterPro" id="IPR001753">
    <property type="entry name" value="Enoyl-CoA_hydra/iso"/>
</dbReference>
<keyword evidence="4" id="KW-1185">Reference proteome</keyword>
<dbReference type="RefSeq" id="WP_091939791.1">
    <property type="nucleotide sequence ID" value="NZ_FOEE01000001.1"/>
</dbReference>
<dbReference type="PANTHER" id="PTHR43802">
    <property type="entry name" value="ENOYL-COA HYDRATASE"/>
    <property type="match status" value="1"/>
</dbReference>
<dbReference type="OrthoDB" id="9777711at2"/>
<dbReference type="PROSITE" id="PS00166">
    <property type="entry name" value="ENOYL_COA_HYDRATASE"/>
    <property type="match status" value="1"/>
</dbReference>
<evidence type="ECO:0000256" key="2">
    <source>
        <dbReference type="RuleBase" id="RU003707"/>
    </source>
</evidence>
<name>A0A1H8Q4A9_9ACTN</name>
<dbReference type="CDD" id="cd06558">
    <property type="entry name" value="crotonase-like"/>
    <property type="match status" value="1"/>
</dbReference>
<dbReference type="Pfam" id="PF00378">
    <property type="entry name" value="ECH_1"/>
    <property type="match status" value="1"/>
</dbReference>
<evidence type="ECO:0000256" key="1">
    <source>
        <dbReference type="ARBA" id="ARBA00005254"/>
    </source>
</evidence>
<dbReference type="Proteomes" id="UP000198960">
    <property type="component" value="Unassembled WGS sequence"/>
</dbReference>
<dbReference type="Gene3D" id="3.90.226.10">
    <property type="entry name" value="2-enoyl-CoA Hydratase, Chain A, domain 1"/>
    <property type="match status" value="1"/>
</dbReference>
<proteinExistence type="inferred from homology"/>
<dbReference type="PANTHER" id="PTHR43802:SF1">
    <property type="entry name" value="IP11341P-RELATED"/>
    <property type="match status" value="1"/>
</dbReference>
<dbReference type="SUPFAM" id="SSF52096">
    <property type="entry name" value="ClpP/crotonase"/>
    <property type="match status" value="1"/>
</dbReference>
<dbReference type="InterPro" id="IPR018376">
    <property type="entry name" value="Enoyl-CoA_hyd/isom_CS"/>
</dbReference>
<dbReference type="EMBL" id="FOEE01000001">
    <property type="protein sequence ID" value="SEO49092.1"/>
    <property type="molecule type" value="Genomic_DNA"/>
</dbReference>
<evidence type="ECO:0000313" key="4">
    <source>
        <dbReference type="Proteomes" id="UP000198960"/>
    </source>
</evidence>
<reference evidence="4" key="1">
    <citation type="submission" date="2016-10" db="EMBL/GenBank/DDBJ databases">
        <authorList>
            <person name="Varghese N."/>
            <person name="Submissions S."/>
        </authorList>
    </citation>
    <scope>NUCLEOTIDE SEQUENCE [LARGE SCALE GENOMIC DNA]</scope>
    <source>
        <strain evidence="4">DSM 45413</strain>
    </source>
</reference>
<accession>A0A1H8Q4A9</accession>
<protein>
    <submittedName>
        <fullName evidence="3">2-(1,2-epoxy-1,2-dihydrophenyl)acetyl-CoA isomerase</fullName>
    </submittedName>
</protein>
<evidence type="ECO:0000313" key="3">
    <source>
        <dbReference type="EMBL" id="SEO49092.1"/>
    </source>
</evidence>
<keyword evidence="3" id="KW-0413">Isomerase</keyword>
<sequence length="272" mass="28187">MADGPQQLTTGTDELLATLDEGVLTLTLNRPGSRNAYSLALLDALGAALDSADGDERVRVVVVTGAGESFCAGGDVKVMARGESLFGPADDVEARRTRHAGAQRATTVRLAEFAKPTLALVNGPAVGAGLALALACDLRVAAESAVLRTGFTRAGLAGDFGCSWLLTRLVGPARATELLLTSRALTAADARDWGLLTDVVPDAELAERGTDLARALAGISPLALRAVKENVARALTHGLAESADAEVDWHVRLVDTPQHRAAVAALNVRNGR</sequence>
<gene>
    <name evidence="3" type="ORF">SAMN05660991_00565</name>
</gene>
<dbReference type="STRING" id="673521.SAMN05660991_00565"/>
<dbReference type="InterPro" id="IPR029045">
    <property type="entry name" value="ClpP/crotonase-like_dom_sf"/>
</dbReference>
<dbReference type="GO" id="GO:0016853">
    <property type="term" value="F:isomerase activity"/>
    <property type="evidence" value="ECO:0007669"/>
    <property type="project" value="UniProtKB-KW"/>
</dbReference>
<comment type="similarity">
    <text evidence="1 2">Belongs to the enoyl-CoA hydratase/isomerase family.</text>
</comment>
<organism evidence="3 4">
    <name type="scientific">Trujillonella endophytica</name>
    <dbReference type="NCBI Taxonomy" id="673521"/>
    <lineage>
        <taxon>Bacteria</taxon>
        <taxon>Bacillati</taxon>
        <taxon>Actinomycetota</taxon>
        <taxon>Actinomycetes</taxon>
        <taxon>Geodermatophilales</taxon>
        <taxon>Geodermatophilaceae</taxon>
        <taxon>Trujillonella</taxon>
    </lineage>
</organism>
<dbReference type="AlphaFoldDB" id="A0A1H8Q4A9"/>